<dbReference type="EC" id="2.8.4.4" evidence="8"/>
<feature type="binding site" evidence="8">
    <location>
        <position position="11"/>
    </location>
    <ligand>
        <name>[4Fe-4S] cluster</name>
        <dbReference type="ChEBI" id="CHEBI:49883"/>
        <label>1</label>
    </ligand>
</feature>
<feature type="domain" description="MTTase N-terminal" evidence="10">
    <location>
        <begin position="2"/>
        <end position="119"/>
    </location>
</feature>
<dbReference type="GO" id="GO:0051539">
    <property type="term" value="F:4 iron, 4 sulfur cluster binding"/>
    <property type="evidence" value="ECO:0007669"/>
    <property type="project" value="UniProtKB-UniRule"/>
</dbReference>
<dbReference type="GO" id="GO:0103039">
    <property type="term" value="F:protein methylthiotransferase activity"/>
    <property type="evidence" value="ECO:0007669"/>
    <property type="project" value="UniProtKB-EC"/>
</dbReference>
<dbReference type="EMBL" id="CP003732">
    <property type="protein sequence ID" value="AFV11375.1"/>
    <property type="molecule type" value="Genomic_DNA"/>
</dbReference>
<dbReference type="Pfam" id="PF18693">
    <property type="entry name" value="TRAM_2"/>
    <property type="match status" value="1"/>
</dbReference>
<keyword evidence="2 8" id="KW-0963">Cytoplasm</keyword>
<feature type="binding site" evidence="8">
    <location>
        <position position="156"/>
    </location>
    <ligand>
        <name>[4Fe-4S] cluster</name>
        <dbReference type="ChEBI" id="CHEBI:49883"/>
        <label>2</label>
        <note>4Fe-4S-S-AdoMet</note>
    </ligand>
</feature>
<evidence type="ECO:0000256" key="7">
    <source>
        <dbReference type="ARBA" id="ARBA00023014"/>
    </source>
</evidence>
<dbReference type="PANTHER" id="PTHR43837:SF1">
    <property type="entry name" value="RIBOSOMAL PROTEIN US12 METHYLTHIOTRANSFERASE RIMO"/>
    <property type="match status" value="1"/>
</dbReference>
<dbReference type="InterPro" id="IPR013848">
    <property type="entry name" value="Methylthiotransferase_N"/>
</dbReference>
<keyword evidence="7 8" id="KW-0411">Iron-sulfur</keyword>
<keyword evidence="13" id="KW-1185">Reference proteome</keyword>
<keyword evidence="3 8" id="KW-0808">Transferase</keyword>
<dbReference type="SMART" id="SM00729">
    <property type="entry name" value="Elp3"/>
    <property type="match status" value="1"/>
</dbReference>
<keyword evidence="4 8" id="KW-0949">S-adenosyl-L-methionine</keyword>
<evidence type="ECO:0000259" key="10">
    <source>
        <dbReference type="PROSITE" id="PS51449"/>
    </source>
</evidence>
<keyword evidence="12" id="KW-0689">Ribosomal protein</keyword>
<dbReference type="Pfam" id="PF00919">
    <property type="entry name" value="UPF0004"/>
    <property type="match status" value="1"/>
</dbReference>
<dbReference type="eggNOG" id="COG0621">
    <property type="taxonomic scope" value="Bacteria"/>
</dbReference>
<keyword evidence="1 8" id="KW-0004">4Fe-4S</keyword>
<dbReference type="PROSITE" id="PS50926">
    <property type="entry name" value="TRAM"/>
    <property type="match status" value="1"/>
</dbReference>
<evidence type="ECO:0000313" key="12">
    <source>
        <dbReference type="EMBL" id="AFV11375.1"/>
    </source>
</evidence>
<dbReference type="InterPro" id="IPR020612">
    <property type="entry name" value="Methylthiotransferase_CS"/>
</dbReference>
<dbReference type="PROSITE" id="PS51449">
    <property type="entry name" value="MTTASE_N"/>
    <property type="match status" value="1"/>
</dbReference>
<feature type="binding site" evidence="8">
    <location>
        <position position="159"/>
    </location>
    <ligand>
        <name>[4Fe-4S] cluster</name>
        <dbReference type="ChEBI" id="CHEBI:49883"/>
        <label>2</label>
        <note>4Fe-4S-S-AdoMet</note>
    </ligand>
</feature>
<evidence type="ECO:0000259" key="9">
    <source>
        <dbReference type="PROSITE" id="PS50926"/>
    </source>
</evidence>
<keyword evidence="12" id="KW-0687">Ribonucleoprotein</keyword>
<dbReference type="GO" id="GO:0005840">
    <property type="term" value="C:ribosome"/>
    <property type="evidence" value="ECO:0007669"/>
    <property type="project" value="UniProtKB-KW"/>
</dbReference>
<dbReference type="Gene3D" id="3.40.50.12160">
    <property type="entry name" value="Methylthiotransferase, N-terminal domain"/>
    <property type="match status" value="1"/>
</dbReference>
<dbReference type="SFLD" id="SFLDG01082">
    <property type="entry name" value="B12-binding_domain_containing"/>
    <property type="match status" value="1"/>
</dbReference>
<evidence type="ECO:0000256" key="1">
    <source>
        <dbReference type="ARBA" id="ARBA00022485"/>
    </source>
</evidence>
<evidence type="ECO:0000256" key="8">
    <source>
        <dbReference type="HAMAP-Rule" id="MF_01865"/>
    </source>
</evidence>
<feature type="binding site" evidence="8">
    <location>
        <position position="152"/>
    </location>
    <ligand>
        <name>[4Fe-4S] cluster</name>
        <dbReference type="ChEBI" id="CHEBI:49883"/>
        <label>2</label>
        <note>4Fe-4S-S-AdoMet</note>
    </ligand>
</feature>
<protein>
    <recommendedName>
        <fullName evidence="8">Ribosomal protein uS12 methylthiotransferase RimO</fullName>
        <shortName evidence="8">uS12 MTTase</shortName>
        <shortName evidence="8">uS12 methylthiotransferase</shortName>
        <ecNumber evidence="8">2.8.4.4</ecNumber>
    </recommendedName>
    <alternativeName>
        <fullName evidence="8">Ribosomal protein uS12 (aspartate-C(3))-methylthiotransferase</fullName>
    </alternativeName>
    <alternativeName>
        <fullName evidence="8">Ribosome maturation factor RimO</fullName>
    </alternativeName>
</protein>
<evidence type="ECO:0000259" key="11">
    <source>
        <dbReference type="PROSITE" id="PS51918"/>
    </source>
</evidence>
<dbReference type="InterPro" id="IPR005840">
    <property type="entry name" value="Ribosomal_uS12_MeSTrfase_RimO"/>
</dbReference>
<organism evidence="12 13">
    <name type="scientific">Thermacetogenium phaeum (strain ATCC BAA-254 / DSM 26808 / PB)</name>
    <dbReference type="NCBI Taxonomy" id="1089553"/>
    <lineage>
        <taxon>Bacteria</taxon>
        <taxon>Bacillati</taxon>
        <taxon>Bacillota</taxon>
        <taxon>Clostridia</taxon>
        <taxon>Thermoanaerobacterales</taxon>
        <taxon>Thermoanaerobacteraceae</taxon>
        <taxon>Thermacetogenium</taxon>
    </lineage>
</organism>
<dbReference type="PROSITE" id="PS51918">
    <property type="entry name" value="RADICAL_SAM"/>
    <property type="match status" value="1"/>
</dbReference>
<reference evidence="12 13" key="1">
    <citation type="journal article" date="2012" name="BMC Genomics">
        <title>Genome-guided analysis of physiological and morphological traits of the fermentative acetate oxidizer Thermacetogenium phaeum.</title>
        <authorList>
            <person name="Oehler D."/>
            <person name="Poehlein A."/>
            <person name="Leimbach A."/>
            <person name="Muller N."/>
            <person name="Daniel R."/>
            <person name="Gottschalk G."/>
            <person name="Schink B."/>
        </authorList>
    </citation>
    <scope>NUCLEOTIDE SEQUENCE [LARGE SCALE GENOMIC DNA]</scope>
    <source>
        <strain evidence="13">ATCC BAA-254 / DSM 26808 / PB</strain>
    </source>
</reference>
<feature type="domain" description="TRAM" evidence="9">
    <location>
        <begin position="371"/>
        <end position="436"/>
    </location>
</feature>
<dbReference type="STRING" id="1089553.Tph_c11530"/>
<feature type="binding site" evidence="8">
    <location>
        <position position="47"/>
    </location>
    <ligand>
        <name>[4Fe-4S] cluster</name>
        <dbReference type="ChEBI" id="CHEBI:49883"/>
        <label>1</label>
    </ligand>
</feature>
<proteinExistence type="inferred from homology"/>
<dbReference type="GO" id="GO:0035600">
    <property type="term" value="P:tRNA methylthiolation"/>
    <property type="evidence" value="ECO:0007669"/>
    <property type="project" value="UniProtKB-ARBA"/>
</dbReference>
<dbReference type="Gene3D" id="2.40.50.140">
    <property type="entry name" value="Nucleic acid-binding proteins"/>
    <property type="match status" value="1"/>
</dbReference>
<dbReference type="SFLD" id="SFLDS00029">
    <property type="entry name" value="Radical_SAM"/>
    <property type="match status" value="1"/>
</dbReference>
<dbReference type="HOGENOM" id="CLU_018697_0_1_9"/>
<dbReference type="InterPro" id="IPR058240">
    <property type="entry name" value="rSAM_sf"/>
</dbReference>
<dbReference type="NCBIfam" id="TIGR01125">
    <property type="entry name" value="30S ribosomal protein S12 methylthiotransferase RimO"/>
    <property type="match status" value="1"/>
</dbReference>
<comment type="catalytic activity">
    <reaction evidence="8">
        <text>L-aspartate(89)-[ribosomal protein uS12]-hydrogen + (sulfur carrier)-SH + AH2 + 2 S-adenosyl-L-methionine = 3-methylsulfanyl-L-aspartate(89)-[ribosomal protein uS12]-hydrogen + (sulfur carrier)-H + 5'-deoxyadenosine + L-methionine + A + S-adenosyl-L-homocysteine + 2 H(+)</text>
        <dbReference type="Rhea" id="RHEA:37087"/>
        <dbReference type="Rhea" id="RHEA-COMP:10460"/>
        <dbReference type="Rhea" id="RHEA-COMP:10461"/>
        <dbReference type="Rhea" id="RHEA-COMP:14737"/>
        <dbReference type="Rhea" id="RHEA-COMP:14739"/>
        <dbReference type="ChEBI" id="CHEBI:13193"/>
        <dbReference type="ChEBI" id="CHEBI:15378"/>
        <dbReference type="ChEBI" id="CHEBI:17319"/>
        <dbReference type="ChEBI" id="CHEBI:17499"/>
        <dbReference type="ChEBI" id="CHEBI:29917"/>
        <dbReference type="ChEBI" id="CHEBI:29961"/>
        <dbReference type="ChEBI" id="CHEBI:57844"/>
        <dbReference type="ChEBI" id="CHEBI:57856"/>
        <dbReference type="ChEBI" id="CHEBI:59789"/>
        <dbReference type="ChEBI" id="CHEBI:64428"/>
        <dbReference type="ChEBI" id="CHEBI:73599"/>
        <dbReference type="EC" id="2.8.4.4"/>
    </reaction>
</comment>
<dbReference type="GO" id="GO:0008168">
    <property type="term" value="F:methyltransferase activity"/>
    <property type="evidence" value="ECO:0007669"/>
    <property type="project" value="UniProtKB-KW"/>
</dbReference>
<dbReference type="InterPro" id="IPR006638">
    <property type="entry name" value="Elp3/MiaA/NifB-like_rSAM"/>
</dbReference>
<comment type="cofactor">
    <cofactor evidence="8">
        <name>[4Fe-4S] cluster</name>
        <dbReference type="ChEBI" id="CHEBI:49883"/>
    </cofactor>
    <text evidence="8">Binds 2 [4Fe-4S] clusters. One cluster is coordinated with 3 cysteines and an exchangeable S-adenosyl-L-methionine.</text>
</comment>
<dbReference type="Gene3D" id="3.80.30.20">
    <property type="entry name" value="tm_1862 like domain"/>
    <property type="match status" value="1"/>
</dbReference>
<dbReference type="CDD" id="cd01335">
    <property type="entry name" value="Radical_SAM"/>
    <property type="match status" value="1"/>
</dbReference>
<dbReference type="InterPro" id="IPR005839">
    <property type="entry name" value="Methylthiotransferase"/>
</dbReference>
<evidence type="ECO:0000313" key="13">
    <source>
        <dbReference type="Proteomes" id="UP000000467"/>
    </source>
</evidence>
<dbReference type="InterPro" id="IPR012340">
    <property type="entry name" value="NA-bd_OB-fold"/>
</dbReference>
<dbReference type="SFLD" id="SFLDG01061">
    <property type="entry name" value="methylthiotransferase"/>
    <property type="match status" value="1"/>
</dbReference>
<dbReference type="SUPFAM" id="SSF102114">
    <property type="entry name" value="Radical SAM enzymes"/>
    <property type="match status" value="1"/>
</dbReference>
<dbReference type="InterPro" id="IPR007197">
    <property type="entry name" value="rSAM"/>
</dbReference>
<dbReference type="SFLD" id="SFLDF00274">
    <property type="entry name" value="ribosomal_protein_S12_methylth"/>
    <property type="match status" value="1"/>
</dbReference>
<dbReference type="GO" id="GO:0035599">
    <property type="term" value="F:aspartic acid methylthiotransferase activity"/>
    <property type="evidence" value="ECO:0007669"/>
    <property type="project" value="TreeGrafter"/>
</dbReference>
<keyword evidence="12" id="KW-0489">Methyltransferase</keyword>
<comment type="similarity">
    <text evidence="8">Belongs to the methylthiotransferase family. RimO subfamily.</text>
</comment>
<evidence type="ECO:0000256" key="3">
    <source>
        <dbReference type="ARBA" id="ARBA00022679"/>
    </source>
</evidence>
<dbReference type="GO" id="GO:0140101">
    <property type="term" value="F:catalytic activity, acting on a tRNA"/>
    <property type="evidence" value="ECO:0007669"/>
    <property type="project" value="UniProtKB-ARBA"/>
</dbReference>
<dbReference type="InterPro" id="IPR038135">
    <property type="entry name" value="Methylthiotransferase_N_sf"/>
</dbReference>
<dbReference type="HAMAP" id="MF_01865">
    <property type="entry name" value="MTTase_RimO"/>
    <property type="match status" value="1"/>
</dbReference>
<name>K4LHF0_THEPS</name>
<dbReference type="Pfam" id="PF04055">
    <property type="entry name" value="Radical_SAM"/>
    <property type="match status" value="1"/>
</dbReference>
<sequence>MKLVSMISLGCPKNLVDSETILGVLAGTGYVITSALDEAEIVLVNTCGFIKPAVREALETINRCIQLKKKGNCRILIVCGCLTARYGAERLAKLLPEVDGWLGVNPAPYILSCLERLLQRKGAAQGGTEQGEYPRLLSTPPYTAYLKIAEGCSHACSYCLIPRIRGPLKSREPESILREAAQLVAGGTKEIILVAQDTGAYGRDLPERPSLAGLIREICKLDGLHWVRFLYLNPTSLTPELIEILSNEPKVCRYLDIPIQHVNRDILRSMGRKGDALSYLQMIGQLRSALPGVVLRTTLITGYPGEDRKAFRELLDFVAAARWDRLGVFPYYHEEGTRSYRQKDDISYITKRRRARMIMRLQRCISRRNNEGLVGSTLEVLIEGRLGDNIWWGRSYREAPGIDPRVIVRGENLRPGMFVTVRITAAAAFDLIGVSL</sequence>
<evidence type="ECO:0000256" key="2">
    <source>
        <dbReference type="ARBA" id="ARBA00022490"/>
    </source>
</evidence>
<dbReference type="NCBIfam" id="TIGR00089">
    <property type="entry name" value="MiaB/RimO family radical SAM methylthiotransferase"/>
    <property type="match status" value="1"/>
</dbReference>
<evidence type="ECO:0000256" key="4">
    <source>
        <dbReference type="ARBA" id="ARBA00022691"/>
    </source>
</evidence>
<dbReference type="GO" id="GO:0032259">
    <property type="term" value="P:methylation"/>
    <property type="evidence" value="ECO:0007669"/>
    <property type="project" value="UniProtKB-KW"/>
</dbReference>
<comment type="subcellular location">
    <subcellularLocation>
        <location evidence="8">Cytoplasm</location>
    </subcellularLocation>
</comment>
<dbReference type="Proteomes" id="UP000000467">
    <property type="component" value="Chromosome"/>
</dbReference>
<evidence type="ECO:0000256" key="5">
    <source>
        <dbReference type="ARBA" id="ARBA00022723"/>
    </source>
</evidence>
<evidence type="ECO:0000256" key="6">
    <source>
        <dbReference type="ARBA" id="ARBA00023004"/>
    </source>
</evidence>
<dbReference type="InterPro" id="IPR023404">
    <property type="entry name" value="rSAM_horseshoe"/>
</dbReference>
<keyword evidence="5 8" id="KW-0479">Metal-binding</keyword>
<dbReference type="GO" id="GO:0046872">
    <property type="term" value="F:metal ion binding"/>
    <property type="evidence" value="ECO:0007669"/>
    <property type="project" value="UniProtKB-KW"/>
</dbReference>
<feature type="domain" description="Radical SAM core" evidence="11">
    <location>
        <begin position="138"/>
        <end position="368"/>
    </location>
</feature>
<dbReference type="PANTHER" id="PTHR43837">
    <property type="entry name" value="RIBOSOMAL PROTEIN S12 METHYLTHIOTRANSFERASE RIMO"/>
    <property type="match status" value="1"/>
</dbReference>
<dbReference type="PROSITE" id="PS01278">
    <property type="entry name" value="MTTASE_RADICAL"/>
    <property type="match status" value="1"/>
</dbReference>
<dbReference type="RefSeq" id="WP_015050256.1">
    <property type="nucleotide sequence ID" value="NC_018870.1"/>
</dbReference>
<dbReference type="FunFam" id="3.80.30.20:FF:000001">
    <property type="entry name" value="tRNA-2-methylthio-N(6)-dimethylallyladenosine synthase 2"/>
    <property type="match status" value="1"/>
</dbReference>
<keyword evidence="6 8" id="KW-0408">Iron</keyword>
<comment type="function">
    <text evidence="8">Catalyzes the methylthiolation of an aspartic acid residue of ribosomal protein uS12.</text>
</comment>
<accession>K4LHF0</accession>
<gene>
    <name evidence="8 12" type="primary">rimO</name>
    <name evidence="12" type="ordered locus">Tph_c11530</name>
</gene>
<dbReference type="InterPro" id="IPR002792">
    <property type="entry name" value="TRAM_dom"/>
</dbReference>
<dbReference type="OrthoDB" id="9805215at2"/>
<dbReference type="KEGG" id="tpz:Tph_c11530"/>
<dbReference type="GO" id="GO:0005829">
    <property type="term" value="C:cytosol"/>
    <property type="evidence" value="ECO:0007669"/>
    <property type="project" value="TreeGrafter"/>
</dbReference>
<dbReference type="AlphaFoldDB" id="K4LHF0"/>
<feature type="binding site" evidence="8">
    <location>
        <position position="81"/>
    </location>
    <ligand>
        <name>[4Fe-4S] cluster</name>
        <dbReference type="ChEBI" id="CHEBI:49883"/>
        <label>1</label>
    </ligand>
</feature>